<comment type="caution">
    <text evidence="2">The sequence shown here is derived from an EMBL/GenBank/DDBJ whole genome shotgun (WGS) entry which is preliminary data.</text>
</comment>
<proteinExistence type="predicted"/>
<accession>A0ABW2J885</accession>
<keyword evidence="1" id="KW-0812">Transmembrane</keyword>
<keyword evidence="1" id="KW-0472">Membrane</keyword>
<protein>
    <submittedName>
        <fullName evidence="2">Uncharacterized protein</fullName>
    </submittedName>
</protein>
<evidence type="ECO:0000313" key="2">
    <source>
        <dbReference type="EMBL" id="MFC7299130.1"/>
    </source>
</evidence>
<name>A0ABW2J885_9BURK</name>
<dbReference type="EMBL" id="JBHTCC010000002">
    <property type="protein sequence ID" value="MFC7299130.1"/>
    <property type="molecule type" value="Genomic_DNA"/>
</dbReference>
<sequence length="67" mass="7361">MDESHDFTGDCKAQRLTLHKCTLTLRKPQNNVSARKSLDSRPDIALPGMIFAQFIAGALLHGTVPII</sequence>
<reference evidence="3" key="1">
    <citation type="journal article" date="2019" name="Int. J. Syst. Evol. Microbiol.">
        <title>The Global Catalogue of Microorganisms (GCM) 10K type strain sequencing project: providing services to taxonomists for standard genome sequencing and annotation.</title>
        <authorList>
            <consortium name="The Broad Institute Genomics Platform"/>
            <consortium name="The Broad Institute Genome Sequencing Center for Infectious Disease"/>
            <person name="Wu L."/>
            <person name="Ma J."/>
        </authorList>
    </citation>
    <scope>NUCLEOTIDE SEQUENCE [LARGE SCALE GENOMIC DNA]</scope>
    <source>
        <strain evidence="3">CCUG 36956</strain>
    </source>
</reference>
<dbReference type="Proteomes" id="UP001596379">
    <property type="component" value="Unassembled WGS sequence"/>
</dbReference>
<feature type="transmembrane region" description="Helical" evidence="1">
    <location>
        <begin position="44"/>
        <end position="64"/>
    </location>
</feature>
<evidence type="ECO:0000256" key="1">
    <source>
        <dbReference type="SAM" id="Phobius"/>
    </source>
</evidence>
<evidence type="ECO:0000313" key="3">
    <source>
        <dbReference type="Proteomes" id="UP001596379"/>
    </source>
</evidence>
<gene>
    <name evidence="2" type="ORF">ACFQO0_11855</name>
</gene>
<dbReference type="RefSeq" id="WP_382234876.1">
    <property type="nucleotide sequence ID" value="NZ_JBHTCC010000002.1"/>
</dbReference>
<organism evidence="2 3">
    <name type="scientific">Herminiimonas aquatilis</name>
    <dbReference type="NCBI Taxonomy" id="345342"/>
    <lineage>
        <taxon>Bacteria</taxon>
        <taxon>Pseudomonadati</taxon>
        <taxon>Pseudomonadota</taxon>
        <taxon>Betaproteobacteria</taxon>
        <taxon>Burkholderiales</taxon>
        <taxon>Oxalobacteraceae</taxon>
        <taxon>Herminiimonas</taxon>
    </lineage>
</organism>
<keyword evidence="3" id="KW-1185">Reference proteome</keyword>
<keyword evidence="1" id="KW-1133">Transmembrane helix</keyword>